<name>A0A4R4WE86_9ACTN</name>
<dbReference type="OrthoDB" id="139907at2"/>
<accession>A0A4R4WE86</accession>
<protein>
    <submittedName>
        <fullName evidence="2">Uncharacterized protein</fullName>
    </submittedName>
</protein>
<organism evidence="2 3">
    <name type="scientific">Nonomuraea diastatica</name>
    <dbReference type="NCBI Taxonomy" id="1848329"/>
    <lineage>
        <taxon>Bacteria</taxon>
        <taxon>Bacillati</taxon>
        <taxon>Actinomycetota</taxon>
        <taxon>Actinomycetes</taxon>
        <taxon>Streptosporangiales</taxon>
        <taxon>Streptosporangiaceae</taxon>
        <taxon>Nonomuraea</taxon>
    </lineage>
</organism>
<reference evidence="2 3" key="1">
    <citation type="submission" date="2019-03" db="EMBL/GenBank/DDBJ databases">
        <title>Draft genome sequences of novel Actinobacteria.</title>
        <authorList>
            <person name="Sahin N."/>
            <person name="Ay H."/>
            <person name="Saygin H."/>
        </authorList>
    </citation>
    <scope>NUCLEOTIDE SEQUENCE [LARGE SCALE GENOMIC DNA]</scope>
    <source>
        <strain evidence="2 3">KC712</strain>
    </source>
</reference>
<evidence type="ECO:0000313" key="3">
    <source>
        <dbReference type="Proteomes" id="UP000294543"/>
    </source>
</evidence>
<dbReference type="RefSeq" id="WP_132513407.1">
    <property type="nucleotide sequence ID" value="NZ_SMKP01000091.1"/>
</dbReference>
<feature type="transmembrane region" description="Helical" evidence="1">
    <location>
        <begin position="66"/>
        <end position="86"/>
    </location>
</feature>
<feature type="transmembrane region" description="Helical" evidence="1">
    <location>
        <begin position="6"/>
        <end position="27"/>
    </location>
</feature>
<keyword evidence="1" id="KW-1133">Transmembrane helix</keyword>
<keyword evidence="1" id="KW-0472">Membrane</keyword>
<keyword evidence="1" id="KW-0812">Transmembrane</keyword>
<evidence type="ECO:0000256" key="1">
    <source>
        <dbReference type="SAM" id="Phobius"/>
    </source>
</evidence>
<proteinExistence type="predicted"/>
<feature type="transmembrane region" description="Helical" evidence="1">
    <location>
        <begin position="39"/>
        <end position="60"/>
    </location>
</feature>
<comment type="caution">
    <text evidence="2">The sequence shown here is derived from an EMBL/GenBank/DDBJ whole genome shotgun (WGS) entry which is preliminary data.</text>
</comment>
<sequence length="107" mass="11039">MANTTATAVLGLGYWILATRLYAPADFGEGQTLISSMRLFSSLAGLAFVGTMARFIPVAGLHTARFILYGHAAAIGLGLLGATAFLPRSAPRAVPAGSPPYNSGRPC</sequence>
<dbReference type="AlphaFoldDB" id="A0A4R4WE86"/>
<evidence type="ECO:0000313" key="2">
    <source>
        <dbReference type="EMBL" id="TDD17162.1"/>
    </source>
</evidence>
<dbReference type="EMBL" id="SMKP01000091">
    <property type="protein sequence ID" value="TDD17162.1"/>
    <property type="molecule type" value="Genomic_DNA"/>
</dbReference>
<keyword evidence="3" id="KW-1185">Reference proteome</keyword>
<gene>
    <name evidence="2" type="ORF">E1294_28575</name>
</gene>
<dbReference type="Proteomes" id="UP000294543">
    <property type="component" value="Unassembled WGS sequence"/>
</dbReference>